<protein>
    <recommendedName>
        <fullName evidence="2">Heterokaryon incompatibility domain-containing protein</fullName>
    </recommendedName>
</protein>
<name>A0AAV9J585_9PEZI</name>
<dbReference type="Pfam" id="PF06985">
    <property type="entry name" value="HET"/>
    <property type="match status" value="1"/>
</dbReference>
<feature type="domain" description="Heterokaryon incompatibility" evidence="2">
    <location>
        <begin position="112"/>
        <end position="201"/>
    </location>
</feature>
<evidence type="ECO:0000313" key="3">
    <source>
        <dbReference type="EMBL" id="KAK4540118.1"/>
    </source>
</evidence>
<dbReference type="InterPro" id="IPR052895">
    <property type="entry name" value="HetReg/Transcr_Mod"/>
</dbReference>
<keyword evidence="4" id="KW-1185">Reference proteome</keyword>
<dbReference type="PANTHER" id="PTHR24148">
    <property type="entry name" value="ANKYRIN REPEAT DOMAIN-CONTAINING PROTEIN 39 HOMOLOG-RELATED"/>
    <property type="match status" value="1"/>
</dbReference>
<evidence type="ECO:0000256" key="1">
    <source>
        <dbReference type="SAM" id="MobiDB-lite"/>
    </source>
</evidence>
<feature type="compositionally biased region" description="Polar residues" evidence="1">
    <location>
        <begin position="1"/>
        <end position="10"/>
    </location>
</feature>
<dbReference type="AlphaFoldDB" id="A0AAV9J585"/>
<accession>A0AAV9J585</accession>
<proteinExistence type="predicted"/>
<evidence type="ECO:0000259" key="2">
    <source>
        <dbReference type="Pfam" id="PF06985"/>
    </source>
</evidence>
<dbReference type="PANTHER" id="PTHR24148:SF73">
    <property type="entry name" value="HET DOMAIN PROTEIN (AFU_ORTHOLOGUE AFUA_8G01020)"/>
    <property type="match status" value="1"/>
</dbReference>
<dbReference type="EMBL" id="JAVFHQ010000074">
    <property type="protein sequence ID" value="KAK4540118.1"/>
    <property type="molecule type" value="Genomic_DNA"/>
</dbReference>
<sequence>METPPASSSGMKEEGDDSKNLVNGNERPESTSTNPDAHAPQGRCTRRPHTKPEAHGEITPARNMLRGTPHFEYSALESARHIRLLKVTKGYPHTTQCAGSLVHVSLEDAPAYQTVSYAWGNNKKPLSIFLAGDAELHITEGIFAALPYLISRCTTGYLWIDQICINQYDLAERGHQVAFMADIYKTAESVLVWLAAHCEHAELLKFLVSHFGLDTNGYRMHFPAYDYEDHPGRKIHAWLKGQDAPDDAARRKTVVHEMLAAIYGFPWVGNPSLLPCNQ</sequence>
<organism evidence="3 4">
    <name type="scientific">Oleoguttula mirabilis</name>
    <dbReference type="NCBI Taxonomy" id="1507867"/>
    <lineage>
        <taxon>Eukaryota</taxon>
        <taxon>Fungi</taxon>
        <taxon>Dikarya</taxon>
        <taxon>Ascomycota</taxon>
        <taxon>Pezizomycotina</taxon>
        <taxon>Dothideomycetes</taxon>
        <taxon>Dothideomycetidae</taxon>
        <taxon>Mycosphaerellales</taxon>
        <taxon>Teratosphaeriaceae</taxon>
        <taxon>Oleoguttula</taxon>
    </lineage>
</organism>
<evidence type="ECO:0000313" key="4">
    <source>
        <dbReference type="Proteomes" id="UP001324427"/>
    </source>
</evidence>
<reference evidence="3 4" key="1">
    <citation type="submission" date="2021-11" db="EMBL/GenBank/DDBJ databases">
        <title>Black yeast isolated from Biological Soil Crust.</title>
        <authorList>
            <person name="Kurbessoian T."/>
        </authorList>
    </citation>
    <scope>NUCLEOTIDE SEQUENCE [LARGE SCALE GENOMIC DNA]</scope>
    <source>
        <strain evidence="3 4">CCFEE 5522</strain>
    </source>
</reference>
<dbReference type="InterPro" id="IPR010730">
    <property type="entry name" value="HET"/>
</dbReference>
<feature type="region of interest" description="Disordered" evidence="1">
    <location>
        <begin position="1"/>
        <end position="63"/>
    </location>
</feature>
<dbReference type="Proteomes" id="UP001324427">
    <property type="component" value="Unassembled WGS sequence"/>
</dbReference>
<comment type="caution">
    <text evidence="3">The sequence shown here is derived from an EMBL/GenBank/DDBJ whole genome shotgun (WGS) entry which is preliminary data.</text>
</comment>
<gene>
    <name evidence="3" type="ORF">LTR36_009783</name>
</gene>